<comment type="similarity">
    <text evidence="1">Belongs to the LytR/CpsA/Psr (LCP) family.</text>
</comment>
<dbReference type="PANTHER" id="PTHR33392:SF6">
    <property type="entry name" value="POLYISOPRENYL-TEICHOIC ACID--PEPTIDOGLYCAN TEICHOIC ACID TRANSFERASE TAGU"/>
    <property type="match status" value="1"/>
</dbReference>
<evidence type="ECO:0000313" key="4">
    <source>
        <dbReference type="Proteomes" id="UP000250003"/>
    </source>
</evidence>
<dbReference type="Proteomes" id="UP000250003">
    <property type="component" value="Chromosome"/>
</dbReference>
<dbReference type="KEGG" id="blau:DQQ01_00890"/>
<sequence>MTGGFLGAGIVLAAGILAWGIYNRQKENADLAASSDSMDSENKSSTQTVTYQGKEYRYNEHLSNFLFLGIDREGKAETETGKADAGQADSIFLASWDRVKGDVAWITIPRDTMTEIQIFDQEGNPAGTSLQHLNLAYAFGDGDRESCQLMEDAVSHLFYGLPINGSCALNLDGIPVLAEAADGVTVTIPDDSLEAVNPRWKKGTEVTLDKETTEVFLRYRDTEQSQSALKRMEHQKIFLMALGEKMQKTYKSNPGIAGELYAAMKSYMVTNIGNDQFLKLMEGLGENGITEDWTLPGEGGEGTDFDEYYPDDEALYEKIIETFYIEESRK</sequence>
<evidence type="ECO:0000313" key="3">
    <source>
        <dbReference type="EMBL" id="AWY99348.1"/>
    </source>
</evidence>
<dbReference type="AlphaFoldDB" id="A0A2Z4UEF6"/>
<keyword evidence="4" id="KW-1185">Reference proteome</keyword>
<reference evidence="4" key="1">
    <citation type="submission" date="2018-06" db="EMBL/GenBank/DDBJ databases">
        <title>Description of Blautia argi sp. nov., a new anaerobic isolated from dog feces.</title>
        <authorList>
            <person name="Chang Y.-H."/>
            <person name="Paek J."/>
            <person name="Shin Y."/>
        </authorList>
    </citation>
    <scope>NUCLEOTIDE SEQUENCE [LARGE SCALE GENOMIC DNA]</scope>
    <source>
        <strain evidence="4">KCTC 15426</strain>
    </source>
</reference>
<feature type="domain" description="Cell envelope-related transcriptional attenuator" evidence="2">
    <location>
        <begin position="88"/>
        <end position="247"/>
    </location>
</feature>
<dbReference type="OrthoDB" id="3172933at2"/>
<dbReference type="InterPro" id="IPR050922">
    <property type="entry name" value="LytR/CpsA/Psr_CW_biosynth"/>
</dbReference>
<dbReference type="InterPro" id="IPR004474">
    <property type="entry name" value="LytR_CpsA_psr"/>
</dbReference>
<protein>
    <submittedName>
        <fullName evidence="3">LytR family transcriptional regulator</fullName>
    </submittedName>
</protein>
<evidence type="ECO:0000256" key="1">
    <source>
        <dbReference type="ARBA" id="ARBA00006068"/>
    </source>
</evidence>
<organism evidence="3 4">
    <name type="scientific">Blautia argi</name>
    <dbReference type="NCBI Taxonomy" id="1912897"/>
    <lineage>
        <taxon>Bacteria</taxon>
        <taxon>Bacillati</taxon>
        <taxon>Bacillota</taxon>
        <taxon>Clostridia</taxon>
        <taxon>Lachnospirales</taxon>
        <taxon>Lachnospiraceae</taxon>
        <taxon>Blautia</taxon>
    </lineage>
</organism>
<proteinExistence type="inferred from homology"/>
<dbReference type="EMBL" id="CP030280">
    <property type="protein sequence ID" value="AWY99348.1"/>
    <property type="molecule type" value="Genomic_DNA"/>
</dbReference>
<gene>
    <name evidence="3" type="ORF">DQQ01_00890</name>
</gene>
<evidence type="ECO:0000259" key="2">
    <source>
        <dbReference type="Pfam" id="PF03816"/>
    </source>
</evidence>
<dbReference type="Pfam" id="PF03816">
    <property type="entry name" value="LytR_cpsA_psr"/>
    <property type="match status" value="1"/>
</dbReference>
<dbReference type="Gene3D" id="3.40.630.190">
    <property type="entry name" value="LCP protein"/>
    <property type="match status" value="1"/>
</dbReference>
<name>A0A2Z4UEF6_9FIRM</name>
<dbReference type="PANTHER" id="PTHR33392">
    <property type="entry name" value="POLYISOPRENYL-TEICHOIC ACID--PEPTIDOGLYCAN TEICHOIC ACID TRANSFERASE TAGU"/>
    <property type="match status" value="1"/>
</dbReference>
<accession>A0A2Z4UEF6</accession>